<dbReference type="EMBL" id="JJRY01000001">
    <property type="protein sequence ID" value="KEF40355.1"/>
    <property type="molecule type" value="Genomic_DNA"/>
</dbReference>
<comment type="caution">
    <text evidence="1">The sequence shown here is derived from an EMBL/GenBank/DDBJ whole genome shotgun (WGS) entry which is preliminary data.</text>
</comment>
<organism evidence="1 2">
    <name type="scientific">Schinkia azotoformans MEV2011</name>
    <dbReference type="NCBI Taxonomy" id="1348973"/>
    <lineage>
        <taxon>Bacteria</taxon>
        <taxon>Bacillati</taxon>
        <taxon>Bacillota</taxon>
        <taxon>Bacilli</taxon>
        <taxon>Bacillales</taxon>
        <taxon>Bacillaceae</taxon>
        <taxon>Calidifontibacillus/Schinkia group</taxon>
        <taxon>Schinkia</taxon>
    </lineage>
</organism>
<proteinExistence type="predicted"/>
<protein>
    <submittedName>
        <fullName evidence="1">Uncharacterized protein</fullName>
    </submittedName>
</protein>
<evidence type="ECO:0000313" key="2">
    <source>
        <dbReference type="Proteomes" id="UP000027936"/>
    </source>
</evidence>
<sequence>METEIKIIQESLNQYKNRQAVLNYYEDEELVQRDGLDFEIIHVTDAEIQFLIGDKIKEAIDLSKYKTFERSNEFFKNYFELKNGVNILRIYFP</sequence>
<dbReference type="RefSeq" id="WP_003331059.1">
    <property type="nucleotide sequence ID" value="NZ_JJRY01000001.1"/>
</dbReference>
<accession>A0A072P4E7</accession>
<dbReference type="OrthoDB" id="2899232at2"/>
<dbReference type="Proteomes" id="UP000027936">
    <property type="component" value="Unassembled WGS sequence"/>
</dbReference>
<dbReference type="PATRIC" id="fig|1348973.3.peg.370"/>
<evidence type="ECO:0000313" key="1">
    <source>
        <dbReference type="EMBL" id="KEF40355.1"/>
    </source>
</evidence>
<gene>
    <name evidence="1" type="ORF">M670_00381</name>
</gene>
<name>A0A072P4E7_SCHAZ</name>
<reference evidence="1 2" key="1">
    <citation type="submission" date="2014-04" db="EMBL/GenBank/DDBJ databases">
        <title>Draft genome sequence of Bacillus azotoformans MEV2011, a (co-) denitrifying strain unable to grow in the presence of oxygen.</title>
        <authorList>
            <person name="Nielsen M."/>
            <person name="Schreiber L."/>
            <person name="Finster K."/>
            <person name="Schramm A."/>
        </authorList>
    </citation>
    <scope>NUCLEOTIDE SEQUENCE [LARGE SCALE GENOMIC DNA]</scope>
    <source>
        <strain evidence="1 2">MEV2011</strain>
    </source>
</reference>
<dbReference type="AlphaFoldDB" id="A0A072P4E7"/>